<keyword evidence="3" id="KW-1185">Reference proteome</keyword>
<organism evidence="2 3">
    <name type="scientific">Sphingomonas piscis</name>
    <dbReference type="NCBI Taxonomy" id="2714943"/>
    <lineage>
        <taxon>Bacteria</taxon>
        <taxon>Pseudomonadati</taxon>
        <taxon>Pseudomonadota</taxon>
        <taxon>Alphaproteobacteria</taxon>
        <taxon>Sphingomonadales</taxon>
        <taxon>Sphingomonadaceae</taxon>
        <taxon>Sphingomonas</taxon>
    </lineage>
</organism>
<dbReference type="PANTHER" id="PTHR46268:SF15">
    <property type="entry name" value="UNIVERSAL STRESS PROTEIN HP_0031"/>
    <property type="match status" value="1"/>
</dbReference>
<dbReference type="EMBL" id="CP049869">
    <property type="protein sequence ID" value="QIK78674.1"/>
    <property type="molecule type" value="Genomic_DNA"/>
</dbReference>
<proteinExistence type="inferred from homology"/>
<name>A0A6G7YPK8_9SPHN</name>
<protein>
    <submittedName>
        <fullName evidence="2">Universal stress protein</fullName>
    </submittedName>
</protein>
<reference evidence="2 3" key="1">
    <citation type="submission" date="2020-03" db="EMBL/GenBank/DDBJ databases">
        <title>Sphingomonas sp. nov., isolated from fish.</title>
        <authorList>
            <person name="Hyun D.-W."/>
            <person name="Bae J.-W."/>
        </authorList>
    </citation>
    <scope>NUCLEOTIDE SEQUENCE [LARGE SCALE GENOMIC DNA]</scope>
    <source>
        <strain evidence="2 3">HDW15B</strain>
    </source>
</reference>
<comment type="similarity">
    <text evidence="1">Belongs to the universal stress protein A family.</text>
</comment>
<dbReference type="KEGG" id="spii:G7077_06945"/>
<sequence>MLGDTQMLIDRPAAAQSARQPAVKCILLHVQDDTSLEERFETALSLARASSGHLRCLHVTPIEAYVAFDTFGGIFVMDDVIDALGDAEKQLRARVEEKLRGEDVTWDYVEITGNVVAQILKHASLADIVITGREPHRTDFAGPAIGILGDLLQRSRTPLLIPSSKGSPFDPTGPALIAWDGSSEAADAVRSSLKLLQGASEVRVLRVDQERSEAFPGTQLLEYLSRHGIHAELTVNTNSSGGGDDYVAGCIMSQAQRMGAYLVMGGYSHTRIGEFLFGGVTRTVLQDCQVPLVIAH</sequence>
<dbReference type="AlphaFoldDB" id="A0A6G7YPK8"/>
<dbReference type="RefSeq" id="WP_166411067.1">
    <property type="nucleotide sequence ID" value="NZ_CP049869.1"/>
</dbReference>
<dbReference type="SUPFAM" id="SSF52402">
    <property type="entry name" value="Adenine nucleotide alpha hydrolases-like"/>
    <property type="match status" value="2"/>
</dbReference>
<gene>
    <name evidence="2" type="ORF">G7077_06945</name>
</gene>
<evidence type="ECO:0000313" key="3">
    <source>
        <dbReference type="Proteomes" id="UP000503222"/>
    </source>
</evidence>
<accession>A0A6G7YPK8</accession>
<dbReference type="Gene3D" id="3.40.50.12370">
    <property type="match status" value="1"/>
</dbReference>
<evidence type="ECO:0000313" key="2">
    <source>
        <dbReference type="EMBL" id="QIK78674.1"/>
    </source>
</evidence>
<dbReference type="PANTHER" id="PTHR46268">
    <property type="entry name" value="STRESS RESPONSE PROTEIN NHAX"/>
    <property type="match status" value="1"/>
</dbReference>
<dbReference type="CDD" id="cd00293">
    <property type="entry name" value="USP-like"/>
    <property type="match status" value="2"/>
</dbReference>
<dbReference type="Proteomes" id="UP000503222">
    <property type="component" value="Chromosome"/>
</dbReference>
<evidence type="ECO:0000256" key="1">
    <source>
        <dbReference type="ARBA" id="ARBA00008791"/>
    </source>
</evidence>